<dbReference type="PANTHER" id="PTHR16943:SF8">
    <property type="entry name" value="2-METHYLCITRATE DEHYDRATASE"/>
    <property type="match status" value="1"/>
</dbReference>
<comment type="similarity">
    <text evidence="1">Belongs to the PrpD family.</text>
</comment>
<comment type="caution">
    <text evidence="4">The sequence shown here is derived from an EMBL/GenBank/DDBJ whole genome shotgun (WGS) entry which is preliminary data.</text>
</comment>
<dbReference type="EMBL" id="NCSJ02000016">
    <property type="protein sequence ID" value="RFU34804.1"/>
    <property type="molecule type" value="Genomic_DNA"/>
</dbReference>
<evidence type="ECO:0000256" key="1">
    <source>
        <dbReference type="ARBA" id="ARBA00006174"/>
    </source>
</evidence>
<feature type="domain" description="MmgE/PrpD C-terminal" evidence="3">
    <location>
        <begin position="273"/>
        <end position="434"/>
    </location>
</feature>
<dbReference type="Gene3D" id="1.10.4100.10">
    <property type="entry name" value="2-methylcitrate dehydratase PrpD"/>
    <property type="match status" value="1"/>
</dbReference>
<dbReference type="OrthoDB" id="10267976at2759"/>
<dbReference type="InterPro" id="IPR045336">
    <property type="entry name" value="MmgE_PrpD_N"/>
</dbReference>
<dbReference type="InterPro" id="IPR005656">
    <property type="entry name" value="MmgE_PrpD"/>
</dbReference>
<dbReference type="SUPFAM" id="SSF103378">
    <property type="entry name" value="2-methylcitrate dehydratase PrpD"/>
    <property type="match status" value="1"/>
</dbReference>
<dbReference type="GO" id="GO:0016829">
    <property type="term" value="F:lyase activity"/>
    <property type="evidence" value="ECO:0007669"/>
    <property type="project" value="InterPro"/>
</dbReference>
<dbReference type="Gene3D" id="3.30.1330.120">
    <property type="entry name" value="2-methylcitrate dehydratase PrpD"/>
    <property type="match status" value="1"/>
</dbReference>
<feature type="domain" description="MmgE/PrpD N-terminal" evidence="2">
    <location>
        <begin position="9"/>
        <end position="252"/>
    </location>
</feature>
<dbReference type="AlphaFoldDB" id="A0A3E2HN56"/>
<dbReference type="InterPro" id="IPR036148">
    <property type="entry name" value="MmgE/PrpD_sf"/>
</dbReference>
<evidence type="ECO:0000259" key="2">
    <source>
        <dbReference type="Pfam" id="PF03972"/>
    </source>
</evidence>
<dbReference type="PANTHER" id="PTHR16943">
    <property type="entry name" value="2-METHYLCITRATE DEHYDRATASE-RELATED"/>
    <property type="match status" value="1"/>
</dbReference>
<proteinExistence type="inferred from homology"/>
<dbReference type="OMA" id="RKMDPAM"/>
<feature type="non-terminal residue" evidence="4">
    <location>
        <position position="1"/>
    </location>
</feature>
<dbReference type="Pfam" id="PF03972">
    <property type="entry name" value="MmgE_PrpD_N"/>
    <property type="match status" value="1"/>
</dbReference>
<keyword evidence="5" id="KW-1185">Reference proteome</keyword>
<organism evidence="4 5">
    <name type="scientific">Scytalidium lignicola</name>
    <name type="common">Hyphomycete</name>
    <dbReference type="NCBI Taxonomy" id="5539"/>
    <lineage>
        <taxon>Eukaryota</taxon>
        <taxon>Fungi</taxon>
        <taxon>Dikarya</taxon>
        <taxon>Ascomycota</taxon>
        <taxon>Pezizomycotina</taxon>
        <taxon>Leotiomycetes</taxon>
        <taxon>Leotiomycetes incertae sedis</taxon>
        <taxon>Scytalidium</taxon>
    </lineage>
</organism>
<evidence type="ECO:0008006" key="6">
    <source>
        <dbReference type="Google" id="ProtNLM"/>
    </source>
</evidence>
<dbReference type="Proteomes" id="UP000258309">
    <property type="component" value="Unassembled WGS sequence"/>
</dbReference>
<reference evidence="4 5" key="1">
    <citation type="submission" date="2018-05" db="EMBL/GenBank/DDBJ databases">
        <title>Draft genome sequence of Scytalidium lignicola DSM 105466, a ubiquitous saprotrophic fungus.</title>
        <authorList>
            <person name="Buettner E."/>
            <person name="Gebauer A.M."/>
            <person name="Hofrichter M."/>
            <person name="Liers C."/>
            <person name="Kellner H."/>
        </authorList>
    </citation>
    <scope>NUCLEOTIDE SEQUENCE [LARGE SCALE GENOMIC DNA]</scope>
    <source>
        <strain evidence="4 5">DSM 105466</strain>
    </source>
</reference>
<dbReference type="STRING" id="5539.A0A3E2HN56"/>
<evidence type="ECO:0000313" key="4">
    <source>
        <dbReference type="EMBL" id="RFU34804.1"/>
    </source>
</evidence>
<feature type="non-terminal residue" evidence="4">
    <location>
        <position position="455"/>
    </location>
</feature>
<dbReference type="InterPro" id="IPR042188">
    <property type="entry name" value="MmgE/PrpD_sf_2"/>
</dbReference>
<dbReference type="InterPro" id="IPR045337">
    <property type="entry name" value="MmgE_PrpD_C"/>
</dbReference>
<dbReference type="InterPro" id="IPR042183">
    <property type="entry name" value="MmgE/PrpD_sf_1"/>
</dbReference>
<accession>A0A3E2HN56</accession>
<gene>
    <name evidence="4" type="ORF">B7463_g1557</name>
</gene>
<dbReference type="Pfam" id="PF19305">
    <property type="entry name" value="MmgE_PrpD_C"/>
    <property type="match status" value="1"/>
</dbReference>
<name>A0A3E2HN56_SCYLI</name>
<protein>
    <recommendedName>
        <fullName evidence="6">MmgE/PrpD family protein</fullName>
    </recommendedName>
</protein>
<sequence>MSETPGIILARYAVSQRTAPLPSDVLEKVRVHLLDSLAAIVSGSALSARTAGRNYAELRGGNLEATVIGASRRFPVVEAALANGMCAHADESDDSHESSQTHPGCGVVPSALAVAEYVQASGEDLLKAVELGYEVTIRFGEALSPCMSFARSSLSCHAFAPLFGAGFAAGSLLGFNETQFLVLLNYLAQEASGLMTWRLDQAHTLKSYVFAGMPSSNGVRCAMMVKAGWTGAGDVLGTDRNFFDSISPHQQLMLNVSDLGTYHKILETDLKKYSVGFPIAAPLAALEDILDRTKVPADQIGEVRITYLSDWFKVIGDASKMPDLNLRHCVSATIVEGHLSFAMSHDESHMLDPQIVAAGEKVIFEDAPPDQDRFEAVVRVILTDGSTHIARQSREVLGRIQNPMTRSQSDAKALELLKTVLSEKSSYALINTIHSLEEAHTLDSLLNILRELKKH</sequence>
<evidence type="ECO:0000259" key="3">
    <source>
        <dbReference type="Pfam" id="PF19305"/>
    </source>
</evidence>
<evidence type="ECO:0000313" key="5">
    <source>
        <dbReference type="Proteomes" id="UP000258309"/>
    </source>
</evidence>